<sequence>MFKSHHISNTLSVILKLVLIKISSAIPINLYAEIEHKLLREQARDWALSHGLYREQERIYWALSNALILRANFNLSSTTVHAPNSLFQLPFPKKDFEFALECIDVDLINVYQNFADIGNPIAIYNLACCYQNGIGVEKDENKAFIYCQG</sequence>
<evidence type="ECO:0000313" key="2">
    <source>
        <dbReference type="EMBL" id="RIB29603.1"/>
    </source>
</evidence>
<feature type="signal peptide" evidence="1">
    <location>
        <begin position="1"/>
        <end position="25"/>
    </location>
</feature>
<keyword evidence="1" id="KW-0732">Signal</keyword>
<gene>
    <name evidence="2" type="ORF">C2G38_2154991</name>
</gene>
<feature type="chain" id="PRO_5017244221" evidence="1">
    <location>
        <begin position="26"/>
        <end position="149"/>
    </location>
</feature>
<dbReference type="OrthoDB" id="2020073at2759"/>
<evidence type="ECO:0000313" key="3">
    <source>
        <dbReference type="Proteomes" id="UP000266673"/>
    </source>
</evidence>
<evidence type="ECO:0000256" key="1">
    <source>
        <dbReference type="SAM" id="SignalP"/>
    </source>
</evidence>
<keyword evidence="3" id="KW-1185">Reference proteome</keyword>
<dbReference type="Pfam" id="PF08238">
    <property type="entry name" value="Sel1"/>
    <property type="match status" value="1"/>
</dbReference>
<dbReference type="InterPro" id="IPR011990">
    <property type="entry name" value="TPR-like_helical_dom_sf"/>
</dbReference>
<dbReference type="SUPFAM" id="SSF81901">
    <property type="entry name" value="HCP-like"/>
    <property type="match status" value="1"/>
</dbReference>
<name>A0A397WAJ5_9GLOM</name>
<accession>A0A397WAJ5</accession>
<reference evidence="2 3" key="1">
    <citation type="submission" date="2018-06" db="EMBL/GenBank/DDBJ databases">
        <title>Comparative genomics reveals the genomic features of Rhizophagus irregularis, R. cerebriforme, R. diaphanum and Gigaspora rosea, and their symbiotic lifestyle signature.</title>
        <authorList>
            <person name="Morin E."/>
            <person name="San Clemente H."/>
            <person name="Chen E.C.H."/>
            <person name="De La Providencia I."/>
            <person name="Hainaut M."/>
            <person name="Kuo A."/>
            <person name="Kohler A."/>
            <person name="Murat C."/>
            <person name="Tang N."/>
            <person name="Roy S."/>
            <person name="Loubradou J."/>
            <person name="Henrissat B."/>
            <person name="Grigoriev I.V."/>
            <person name="Corradi N."/>
            <person name="Roux C."/>
            <person name="Martin F.M."/>
        </authorList>
    </citation>
    <scope>NUCLEOTIDE SEQUENCE [LARGE SCALE GENOMIC DNA]</scope>
    <source>
        <strain evidence="2 3">DAOM 194757</strain>
    </source>
</reference>
<proteinExistence type="predicted"/>
<dbReference type="AlphaFoldDB" id="A0A397WAJ5"/>
<protein>
    <submittedName>
        <fullName evidence="2">Uncharacterized protein</fullName>
    </submittedName>
</protein>
<dbReference type="InterPro" id="IPR006597">
    <property type="entry name" value="Sel1-like"/>
</dbReference>
<dbReference type="Gene3D" id="1.25.40.10">
    <property type="entry name" value="Tetratricopeptide repeat domain"/>
    <property type="match status" value="1"/>
</dbReference>
<dbReference type="EMBL" id="QKWP01000034">
    <property type="protein sequence ID" value="RIB29603.1"/>
    <property type="molecule type" value="Genomic_DNA"/>
</dbReference>
<organism evidence="2 3">
    <name type="scientific">Gigaspora rosea</name>
    <dbReference type="NCBI Taxonomy" id="44941"/>
    <lineage>
        <taxon>Eukaryota</taxon>
        <taxon>Fungi</taxon>
        <taxon>Fungi incertae sedis</taxon>
        <taxon>Mucoromycota</taxon>
        <taxon>Glomeromycotina</taxon>
        <taxon>Glomeromycetes</taxon>
        <taxon>Diversisporales</taxon>
        <taxon>Gigasporaceae</taxon>
        <taxon>Gigaspora</taxon>
    </lineage>
</organism>
<comment type="caution">
    <text evidence="2">The sequence shown here is derived from an EMBL/GenBank/DDBJ whole genome shotgun (WGS) entry which is preliminary data.</text>
</comment>
<dbReference type="Proteomes" id="UP000266673">
    <property type="component" value="Unassembled WGS sequence"/>
</dbReference>